<evidence type="ECO:0000256" key="7">
    <source>
        <dbReference type="ARBA" id="ARBA00024017"/>
    </source>
</evidence>
<dbReference type="SMART" id="SM00320">
    <property type="entry name" value="WD40"/>
    <property type="match status" value="5"/>
</dbReference>
<evidence type="ECO:0000256" key="4">
    <source>
        <dbReference type="ARBA" id="ARBA00022490"/>
    </source>
</evidence>
<keyword evidence="11" id="KW-1185">Reference proteome</keyword>
<dbReference type="EMBL" id="ML977168">
    <property type="protein sequence ID" value="KAF1984446.1"/>
    <property type="molecule type" value="Genomic_DNA"/>
</dbReference>
<dbReference type="PANTHER" id="PTHR46027:SF1">
    <property type="entry name" value="PEROXISOMAL TARGETING SIGNAL 2 RECEPTOR"/>
    <property type="match status" value="1"/>
</dbReference>
<dbReference type="InterPro" id="IPR036322">
    <property type="entry name" value="WD40_repeat_dom_sf"/>
</dbReference>
<evidence type="ECO:0000256" key="2">
    <source>
        <dbReference type="ARBA" id="ARBA00004514"/>
    </source>
</evidence>
<evidence type="ECO:0000256" key="1">
    <source>
        <dbReference type="ARBA" id="ARBA00004253"/>
    </source>
</evidence>
<dbReference type="GO" id="GO:0005782">
    <property type="term" value="C:peroxisomal matrix"/>
    <property type="evidence" value="ECO:0007669"/>
    <property type="project" value="UniProtKB-SubCell"/>
</dbReference>
<keyword evidence="3" id="KW-0813">Transport</keyword>
<dbReference type="GO" id="GO:0005053">
    <property type="term" value="F:peroxisome matrix targeting signal-2 binding"/>
    <property type="evidence" value="ECO:0007669"/>
    <property type="project" value="InterPro"/>
</dbReference>
<organism evidence="10 11">
    <name type="scientific">Aulographum hederae CBS 113979</name>
    <dbReference type="NCBI Taxonomy" id="1176131"/>
    <lineage>
        <taxon>Eukaryota</taxon>
        <taxon>Fungi</taxon>
        <taxon>Dikarya</taxon>
        <taxon>Ascomycota</taxon>
        <taxon>Pezizomycotina</taxon>
        <taxon>Dothideomycetes</taxon>
        <taxon>Pleosporomycetidae</taxon>
        <taxon>Aulographales</taxon>
        <taxon>Aulographaceae</taxon>
    </lineage>
</organism>
<dbReference type="SUPFAM" id="SSF50978">
    <property type="entry name" value="WD40 repeat-like"/>
    <property type="match status" value="1"/>
</dbReference>
<keyword evidence="4" id="KW-0963">Cytoplasm</keyword>
<dbReference type="OrthoDB" id="273771at2759"/>
<keyword evidence="9" id="KW-0853">WD repeat</keyword>
<dbReference type="PROSITE" id="PS50294">
    <property type="entry name" value="WD_REPEATS_REGION"/>
    <property type="match status" value="1"/>
</dbReference>
<evidence type="ECO:0000256" key="5">
    <source>
        <dbReference type="ARBA" id="ARBA00022927"/>
    </source>
</evidence>
<dbReference type="InterPro" id="IPR044536">
    <property type="entry name" value="PEX7"/>
</dbReference>
<dbReference type="InterPro" id="IPR001680">
    <property type="entry name" value="WD40_rpt"/>
</dbReference>
<evidence type="ECO:0000256" key="8">
    <source>
        <dbReference type="ARBA" id="ARBA00032565"/>
    </source>
</evidence>
<evidence type="ECO:0000256" key="9">
    <source>
        <dbReference type="PROSITE-ProRule" id="PRU00221"/>
    </source>
</evidence>
<sequence length="354" mass="38684">MLEFRTQGFNGYGVKYSPFFDSRIAVAASANFGLVGNGRLYILGLTPNGVVAEKWFDTQDSLFDTTWSESHENQILAACGDGSIKLFDITLAEPFPIRAWSEHAREVFSVHWNLVTKDTFLSSSWDGCIKIWNPSVDASLATLPTHSCTYSAQFSPHSPSMLSCVSSDSQLRVFDLRTPASASNHLTMSVPIHTPPRAKPGMAPGMGIAPSEALTHDWNKYRPELVACAGVDRTIRSFDLRMPSAGPVAVLSGHDYAVRKISWSPHLSDVLLSASYDMTCRVWTDGSAVGVPGKEGQMGDPMCFGGGREMGKMGRHTEFVTGVDWCLFGAEGWCASCGWDERVLVWDVRAIMGP</sequence>
<feature type="repeat" description="WD" evidence="9">
    <location>
        <begin position="100"/>
        <end position="142"/>
    </location>
</feature>
<dbReference type="InterPro" id="IPR015943">
    <property type="entry name" value="WD40/YVTN_repeat-like_dom_sf"/>
</dbReference>
<dbReference type="PROSITE" id="PS50082">
    <property type="entry name" value="WD_REPEATS_2"/>
    <property type="match status" value="2"/>
</dbReference>
<keyword evidence="5" id="KW-0653">Protein transport</keyword>
<evidence type="ECO:0000313" key="11">
    <source>
        <dbReference type="Proteomes" id="UP000800041"/>
    </source>
</evidence>
<keyword evidence="6" id="KW-0576">Peroxisome</keyword>
<feature type="repeat" description="WD" evidence="9">
    <location>
        <begin position="251"/>
        <end position="283"/>
    </location>
</feature>
<reference evidence="10" key="1">
    <citation type="journal article" date="2020" name="Stud. Mycol.">
        <title>101 Dothideomycetes genomes: a test case for predicting lifestyles and emergence of pathogens.</title>
        <authorList>
            <person name="Haridas S."/>
            <person name="Albert R."/>
            <person name="Binder M."/>
            <person name="Bloem J."/>
            <person name="Labutti K."/>
            <person name="Salamov A."/>
            <person name="Andreopoulos B."/>
            <person name="Baker S."/>
            <person name="Barry K."/>
            <person name="Bills G."/>
            <person name="Bluhm B."/>
            <person name="Cannon C."/>
            <person name="Castanera R."/>
            <person name="Culley D."/>
            <person name="Daum C."/>
            <person name="Ezra D."/>
            <person name="Gonzalez J."/>
            <person name="Henrissat B."/>
            <person name="Kuo A."/>
            <person name="Liang C."/>
            <person name="Lipzen A."/>
            <person name="Lutzoni F."/>
            <person name="Magnuson J."/>
            <person name="Mondo S."/>
            <person name="Nolan M."/>
            <person name="Ohm R."/>
            <person name="Pangilinan J."/>
            <person name="Park H.-J."/>
            <person name="Ramirez L."/>
            <person name="Alfaro M."/>
            <person name="Sun H."/>
            <person name="Tritt A."/>
            <person name="Yoshinaga Y."/>
            <person name="Zwiers L.-H."/>
            <person name="Turgeon B."/>
            <person name="Goodwin S."/>
            <person name="Spatafora J."/>
            <person name="Crous P."/>
            <person name="Grigoriev I."/>
        </authorList>
    </citation>
    <scope>NUCLEOTIDE SEQUENCE</scope>
    <source>
        <strain evidence="10">CBS 113979</strain>
    </source>
</reference>
<dbReference type="Proteomes" id="UP000800041">
    <property type="component" value="Unassembled WGS sequence"/>
</dbReference>
<proteinExistence type="inferred from homology"/>
<dbReference type="GO" id="GO:0016558">
    <property type="term" value="P:protein import into peroxisome matrix"/>
    <property type="evidence" value="ECO:0007669"/>
    <property type="project" value="InterPro"/>
</dbReference>
<protein>
    <recommendedName>
        <fullName evidence="8">Peroxin-7</fullName>
    </recommendedName>
</protein>
<evidence type="ECO:0000256" key="6">
    <source>
        <dbReference type="ARBA" id="ARBA00023140"/>
    </source>
</evidence>
<dbReference type="GO" id="GO:0005829">
    <property type="term" value="C:cytosol"/>
    <property type="evidence" value="ECO:0007669"/>
    <property type="project" value="UniProtKB-SubCell"/>
</dbReference>
<evidence type="ECO:0000313" key="10">
    <source>
        <dbReference type="EMBL" id="KAF1984446.1"/>
    </source>
</evidence>
<dbReference type="Pfam" id="PF00400">
    <property type="entry name" value="WD40"/>
    <property type="match status" value="4"/>
</dbReference>
<dbReference type="PANTHER" id="PTHR46027">
    <property type="entry name" value="PEROXISOMAL TARGETING SIGNAL 2 RECEPTOR"/>
    <property type="match status" value="1"/>
</dbReference>
<gene>
    <name evidence="10" type="ORF">K402DRAFT_447711</name>
</gene>
<dbReference type="Gene3D" id="2.130.10.10">
    <property type="entry name" value="YVTN repeat-like/Quinoprotein amine dehydrogenase"/>
    <property type="match status" value="1"/>
</dbReference>
<comment type="similarity">
    <text evidence="7">Belongs to the WD repeat peroxin-7 family.</text>
</comment>
<accession>A0A6G1GU06</accession>
<comment type="subcellular location">
    <subcellularLocation>
        <location evidence="2">Cytoplasm</location>
        <location evidence="2">Cytosol</location>
    </subcellularLocation>
    <subcellularLocation>
        <location evidence="1">Peroxisome matrix</location>
    </subcellularLocation>
</comment>
<evidence type="ECO:0000256" key="3">
    <source>
        <dbReference type="ARBA" id="ARBA00022448"/>
    </source>
</evidence>
<name>A0A6G1GU06_9PEZI</name>
<dbReference type="AlphaFoldDB" id="A0A6G1GU06"/>